<dbReference type="Proteomes" id="UP000242875">
    <property type="component" value="Unassembled WGS sequence"/>
</dbReference>
<gene>
    <name evidence="5" type="ORF">BZG36_04575</name>
</gene>
<feature type="compositionally biased region" description="Basic and acidic residues" evidence="4">
    <location>
        <begin position="221"/>
        <end position="233"/>
    </location>
</feature>
<dbReference type="PANTHER" id="PTHR19848:SF8">
    <property type="entry name" value="F-BOX AND WD REPEAT DOMAIN CONTAINING 7"/>
    <property type="match status" value="1"/>
</dbReference>
<accession>A0A261XUP8</accession>
<protein>
    <submittedName>
        <fullName evidence="5">Uncharacterized protein</fullName>
    </submittedName>
</protein>
<dbReference type="PANTHER" id="PTHR19848">
    <property type="entry name" value="WD40 REPEAT PROTEIN"/>
    <property type="match status" value="1"/>
</dbReference>
<dbReference type="OrthoDB" id="5591786at2759"/>
<dbReference type="PROSITE" id="PS50082">
    <property type="entry name" value="WD_REPEATS_2"/>
    <property type="match status" value="1"/>
</dbReference>
<dbReference type="AlphaFoldDB" id="A0A261XUP8"/>
<dbReference type="InterPro" id="IPR001680">
    <property type="entry name" value="WD40_rpt"/>
</dbReference>
<organism evidence="5 6">
    <name type="scientific">Bifiguratus adelaidae</name>
    <dbReference type="NCBI Taxonomy" id="1938954"/>
    <lineage>
        <taxon>Eukaryota</taxon>
        <taxon>Fungi</taxon>
        <taxon>Fungi incertae sedis</taxon>
        <taxon>Mucoromycota</taxon>
        <taxon>Mucoromycotina</taxon>
        <taxon>Endogonomycetes</taxon>
        <taxon>Endogonales</taxon>
        <taxon>Endogonales incertae sedis</taxon>
        <taxon>Bifiguratus</taxon>
    </lineage>
</organism>
<evidence type="ECO:0000256" key="2">
    <source>
        <dbReference type="ARBA" id="ARBA00022737"/>
    </source>
</evidence>
<evidence type="ECO:0000313" key="6">
    <source>
        <dbReference type="Proteomes" id="UP000242875"/>
    </source>
</evidence>
<keyword evidence="6" id="KW-1185">Reference proteome</keyword>
<feature type="region of interest" description="Disordered" evidence="4">
    <location>
        <begin position="366"/>
        <end position="408"/>
    </location>
</feature>
<dbReference type="SUPFAM" id="SSF50978">
    <property type="entry name" value="WD40 repeat-like"/>
    <property type="match status" value="1"/>
</dbReference>
<evidence type="ECO:0000256" key="3">
    <source>
        <dbReference type="PROSITE-ProRule" id="PRU00221"/>
    </source>
</evidence>
<proteinExistence type="predicted"/>
<dbReference type="Gene3D" id="2.130.10.10">
    <property type="entry name" value="YVTN repeat-like/Quinoprotein amine dehydrogenase"/>
    <property type="match status" value="2"/>
</dbReference>
<evidence type="ECO:0000313" key="5">
    <source>
        <dbReference type="EMBL" id="OZJ02095.1"/>
    </source>
</evidence>
<feature type="compositionally biased region" description="Acidic residues" evidence="4">
    <location>
        <begin position="386"/>
        <end position="396"/>
    </location>
</feature>
<sequence>MSLFSRLHSLAGLESMMKEYEHIEVAPIGRDHVLPLHFVRPWKMNLLAGDKKDSSLFYIAVNCDILVFKKPNPYTLPTEPIQKLRSPFLSAETSATDEEDHAINAITVGFLGAEQVLVAANDNGSVIVWFLDHLDRAPIILTADEAAWGIALHAKRRLLAVSCNSHNVTVFNLSDEPSSHKRRRSSASHSTSSKSSAKSEKEARKDDEPSSNDTQHHKRHRDEAGSTQQDRRILRGHRHNVPNIDFSTCGNYLVSCSIDGSCRVWNVNTGKCILHRDFDNGGNKWGWSTRFIPRHKLKHLSFANVGMDSPFTSNADNNGKPFGTHHISDWMQLSNALRLWSQTGTYNDVLNPTNIVGLEDLFAGQDAEDDDEEEAAEGDEMHETDTDLDDDVEYPESVESSLTHDDNELQDIVQEEEEHEEEDSQAESEAPHVDAANAGTMIFLGHDVSDSEDITQADLWTNSLPSAQATTTHHTHVPNLTPRRESIEETEANTGQPNPERDAEQHTKATSTSPMQKDASKHANGLYIHSHLPQDLILYTNATDLFLLDPLDELTSLYTVKRIVSKRDNRRIRWLEAFDRLNMMEVIPALSLAVIASQKGRVALVRLVRICNDAKTQTMQEEKYVLHTEAWLPWDTIPVAPLLGFFITEHSSISERDHASEEPHDALAPSSTFYHLHLVYYDGTVFTYALRHGIGANPLRIESIVL</sequence>
<feature type="compositionally biased region" description="Acidic residues" evidence="4">
    <location>
        <begin position="366"/>
        <end position="378"/>
    </location>
</feature>
<dbReference type="Pfam" id="PF00400">
    <property type="entry name" value="WD40"/>
    <property type="match status" value="1"/>
</dbReference>
<evidence type="ECO:0000256" key="4">
    <source>
        <dbReference type="SAM" id="MobiDB-lite"/>
    </source>
</evidence>
<name>A0A261XUP8_9FUNG</name>
<dbReference type="PROSITE" id="PS00678">
    <property type="entry name" value="WD_REPEATS_1"/>
    <property type="match status" value="1"/>
</dbReference>
<keyword evidence="1 3" id="KW-0853">WD repeat</keyword>
<keyword evidence="2" id="KW-0677">Repeat</keyword>
<feature type="region of interest" description="Disordered" evidence="4">
    <location>
        <begin position="172"/>
        <end position="233"/>
    </location>
</feature>
<dbReference type="PROSITE" id="PS50294">
    <property type="entry name" value="WD_REPEATS_REGION"/>
    <property type="match status" value="1"/>
</dbReference>
<dbReference type="EMBL" id="MVBO01000190">
    <property type="protein sequence ID" value="OZJ02095.1"/>
    <property type="molecule type" value="Genomic_DNA"/>
</dbReference>
<dbReference type="InterPro" id="IPR019775">
    <property type="entry name" value="WD40_repeat_CS"/>
</dbReference>
<dbReference type="InterPro" id="IPR015943">
    <property type="entry name" value="WD40/YVTN_repeat-like_dom_sf"/>
</dbReference>
<comment type="caution">
    <text evidence="5">The sequence shown here is derived from an EMBL/GenBank/DDBJ whole genome shotgun (WGS) entry which is preliminary data.</text>
</comment>
<feature type="region of interest" description="Disordered" evidence="4">
    <location>
        <begin position="467"/>
        <end position="520"/>
    </location>
</feature>
<reference evidence="5 6" key="1">
    <citation type="journal article" date="2017" name="Mycologia">
        <title>Bifiguratus adelaidae, gen. et sp. nov., a new member of Mucoromycotina in endophytic and soil-dwelling habitats.</title>
        <authorList>
            <person name="Torres-Cruz T.J."/>
            <person name="Billingsley Tobias T.L."/>
            <person name="Almatruk M."/>
            <person name="Hesse C."/>
            <person name="Kuske C.R."/>
            <person name="Desiro A."/>
            <person name="Benucci G.M."/>
            <person name="Bonito G."/>
            <person name="Stajich J.E."/>
            <person name="Dunlap C."/>
            <person name="Arnold A.E."/>
            <person name="Porras-Alfaro A."/>
        </authorList>
    </citation>
    <scope>NUCLEOTIDE SEQUENCE [LARGE SCALE GENOMIC DNA]</scope>
    <source>
        <strain evidence="5 6">AZ0501</strain>
    </source>
</reference>
<feature type="repeat" description="WD" evidence="3">
    <location>
        <begin position="234"/>
        <end position="275"/>
    </location>
</feature>
<dbReference type="SMART" id="SM00320">
    <property type="entry name" value="WD40"/>
    <property type="match status" value="3"/>
</dbReference>
<dbReference type="InterPro" id="IPR036322">
    <property type="entry name" value="WD40_repeat_dom_sf"/>
</dbReference>
<feature type="compositionally biased region" description="Low complexity" evidence="4">
    <location>
        <begin position="187"/>
        <end position="196"/>
    </location>
</feature>
<feature type="compositionally biased region" description="Basic and acidic residues" evidence="4">
    <location>
        <begin position="197"/>
        <end position="208"/>
    </location>
</feature>
<evidence type="ECO:0000256" key="1">
    <source>
        <dbReference type="ARBA" id="ARBA00022574"/>
    </source>
</evidence>